<evidence type="ECO:0000313" key="4">
    <source>
        <dbReference type="Proteomes" id="UP000234456"/>
    </source>
</evidence>
<dbReference type="Pfam" id="PF02627">
    <property type="entry name" value="CMD"/>
    <property type="match status" value="1"/>
</dbReference>
<feature type="domain" description="Carboxymuconolactone decarboxylase-like" evidence="1">
    <location>
        <begin position="24"/>
        <end position="102"/>
    </location>
</feature>
<dbReference type="Gene3D" id="1.20.1290.10">
    <property type="entry name" value="AhpD-like"/>
    <property type="match status" value="1"/>
</dbReference>
<dbReference type="Proteomes" id="UP000234456">
    <property type="component" value="Unassembled WGS sequence"/>
</dbReference>
<organism evidence="2 4">
    <name type="scientific">Ralstonia pickettii</name>
    <name type="common">Burkholderia pickettii</name>
    <dbReference type="NCBI Taxonomy" id="329"/>
    <lineage>
        <taxon>Bacteria</taxon>
        <taxon>Pseudomonadati</taxon>
        <taxon>Pseudomonadota</taxon>
        <taxon>Betaproteobacteria</taxon>
        <taxon>Burkholderiales</taxon>
        <taxon>Burkholderiaceae</taxon>
        <taxon>Ralstonia</taxon>
    </lineage>
</organism>
<dbReference type="InterPro" id="IPR029032">
    <property type="entry name" value="AhpD-like"/>
</dbReference>
<protein>
    <submittedName>
        <fullName evidence="2">Carboxymuconolactone decarboxylase</fullName>
    </submittedName>
</protein>
<sequence>MSEYQSPKDFQNIPKLLALAKEEGNAFMAFDRAAKRADGLIPPKVREFISLAVALTTQCSYCLDVHTKAAKKAGATAEELAELISIAAAVRAGATMGHGLMALRLFEEA</sequence>
<dbReference type="EMBL" id="PKQE01000001">
    <property type="protein sequence ID" value="PLC44686.1"/>
    <property type="molecule type" value="Genomic_DNA"/>
</dbReference>
<gene>
    <name evidence="3" type="ORF">C0Q88_00180</name>
    <name evidence="2" type="ORF">C0Q88_24370</name>
</gene>
<dbReference type="InterPro" id="IPR004675">
    <property type="entry name" value="AhpD_core"/>
</dbReference>
<dbReference type="PANTHER" id="PTHR33930">
    <property type="entry name" value="ALKYL HYDROPEROXIDE REDUCTASE AHPD"/>
    <property type="match status" value="1"/>
</dbReference>
<accession>A0A2N4TKF7</accession>
<name>A0A2N4TKF7_RALPI</name>
<dbReference type="SUPFAM" id="SSF69118">
    <property type="entry name" value="AhpD-like"/>
    <property type="match status" value="1"/>
</dbReference>
<dbReference type="InterPro" id="IPR003779">
    <property type="entry name" value="CMD-like"/>
</dbReference>
<dbReference type="NCBIfam" id="TIGR00778">
    <property type="entry name" value="ahpD_dom"/>
    <property type="match status" value="1"/>
</dbReference>
<comment type="caution">
    <text evidence="2">The sequence shown here is derived from an EMBL/GenBank/DDBJ whole genome shotgun (WGS) entry which is preliminary data.</text>
</comment>
<dbReference type="EMBL" id="PKQE01000008">
    <property type="protein sequence ID" value="PLC40187.1"/>
    <property type="molecule type" value="Genomic_DNA"/>
</dbReference>
<evidence type="ECO:0000313" key="2">
    <source>
        <dbReference type="EMBL" id="PLC40187.1"/>
    </source>
</evidence>
<dbReference type="PANTHER" id="PTHR33930:SF2">
    <property type="entry name" value="BLR3452 PROTEIN"/>
    <property type="match status" value="1"/>
</dbReference>
<reference evidence="2 4" key="1">
    <citation type="submission" date="2017-12" db="EMBL/GenBank/DDBJ databases">
        <title>Draft genome sequence of Ralstonia pickettii 52.</title>
        <authorList>
            <person name="Zheng B."/>
        </authorList>
    </citation>
    <scope>NUCLEOTIDE SEQUENCE [LARGE SCALE GENOMIC DNA]</scope>
    <source>
        <strain evidence="2 4">52</strain>
    </source>
</reference>
<evidence type="ECO:0000259" key="1">
    <source>
        <dbReference type="Pfam" id="PF02627"/>
    </source>
</evidence>
<evidence type="ECO:0000313" key="3">
    <source>
        <dbReference type="EMBL" id="PLC44686.1"/>
    </source>
</evidence>
<proteinExistence type="predicted"/>
<dbReference type="AlphaFoldDB" id="A0A2N4TKF7"/>
<dbReference type="OrthoDB" id="1683318at2"/>
<dbReference type="GO" id="GO:0051920">
    <property type="term" value="F:peroxiredoxin activity"/>
    <property type="evidence" value="ECO:0007669"/>
    <property type="project" value="InterPro"/>
</dbReference>